<evidence type="ECO:0000313" key="4">
    <source>
        <dbReference type="Proteomes" id="UP000199520"/>
    </source>
</evidence>
<sequence>MDKKIAVLILTFNEENNIRECIESVAFADEVIIIDSGSTDKTCEIAETLGAKFLYHAMDEGFAGQRNFALKQTLAEWVLFLDADERITPELAMEIEEIVQRNEQFAYDILRSNVVFGERVSYGGHSPDYSLRLYPRNAIQWQGVVHEQAQVSLPILKTKNGMLHYTYTSWDRYFFKFNQYTTLMAQQMEAKGKKAHFIDIILHPLAGFFRFYITKSGWRDGKIGFILAGFHGFYTMAKYVKLYYLQKERKE</sequence>
<dbReference type="GO" id="GO:0016740">
    <property type="term" value="F:transferase activity"/>
    <property type="evidence" value="ECO:0007669"/>
    <property type="project" value="UniProtKB-KW"/>
</dbReference>
<accession>A0A1I4MQB9</accession>
<dbReference type="RefSeq" id="WP_090940197.1">
    <property type="nucleotide sequence ID" value="NZ_FOTS01000036.1"/>
</dbReference>
<keyword evidence="1" id="KW-1133">Transmembrane helix</keyword>
<evidence type="ECO:0000259" key="2">
    <source>
        <dbReference type="Pfam" id="PF00535"/>
    </source>
</evidence>
<evidence type="ECO:0000313" key="3">
    <source>
        <dbReference type="EMBL" id="SFM05449.1"/>
    </source>
</evidence>
<keyword evidence="3" id="KW-0808">Transferase</keyword>
<dbReference type="InterPro" id="IPR001173">
    <property type="entry name" value="Glyco_trans_2-like"/>
</dbReference>
<evidence type="ECO:0000256" key="1">
    <source>
        <dbReference type="SAM" id="Phobius"/>
    </source>
</evidence>
<dbReference type="PANTHER" id="PTHR43630">
    <property type="entry name" value="POLY-BETA-1,6-N-ACETYL-D-GLUCOSAMINE SYNTHASE"/>
    <property type="match status" value="1"/>
</dbReference>
<feature type="domain" description="Glycosyltransferase 2-like" evidence="2">
    <location>
        <begin position="7"/>
        <end position="120"/>
    </location>
</feature>
<dbReference type="STRING" id="1123291.SAMN04490355_103640"/>
<protein>
    <submittedName>
        <fullName evidence="3">Glycosyltransferase involved in cell wall bisynthesis</fullName>
    </submittedName>
</protein>
<dbReference type="Pfam" id="PF00535">
    <property type="entry name" value="Glycos_transf_2"/>
    <property type="match status" value="1"/>
</dbReference>
<keyword evidence="4" id="KW-1185">Reference proteome</keyword>
<dbReference type="EMBL" id="FOTS01000036">
    <property type="protein sequence ID" value="SFM05449.1"/>
    <property type="molecule type" value="Genomic_DNA"/>
</dbReference>
<dbReference type="Proteomes" id="UP000199520">
    <property type="component" value="Unassembled WGS sequence"/>
</dbReference>
<gene>
    <name evidence="3" type="ORF">SAMN04490355_103640</name>
</gene>
<feature type="transmembrane region" description="Helical" evidence="1">
    <location>
        <begin position="225"/>
        <end position="245"/>
    </location>
</feature>
<dbReference type="CDD" id="cd02511">
    <property type="entry name" value="Beta4Glucosyltransferase"/>
    <property type="match status" value="1"/>
</dbReference>
<dbReference type="PANTHER" id="PTHR43630:SF2">
    <property type="entry name" value="GLYCOSYLTRANSFERASE"/>
    <property type="match status" value="1"/>
</dbReference>
<feature type="transmembrane region" description="Helical" evidence="1">
    <location>
        <begin position="195"/>
        <end position="213"/>
    </location>
</feature>
<dbReference type="SUPFAM" id="SSF53448">
    <property type="entry name" value="Nucleotide-diphospho-sugar transferases"/>
    <property type="match status" value="1"/>
</dbReference>
<dbReference type="Gene3D" id="3.90.550.10">
    <property type="entry name" value="Spore Coat Polysaccharide Biosynthesis Protein SpsA, Chain A"/>
    <property type="match status" value="1"/>
</dbReference>
<keyword evidence="1" id="KW-0812">Transmembrane</keyword>
<dbReference type="OrthoDB" id="9815923at2"/>
<proteinExistence type="predicted"/>
<reference evidence="4" key="1">
    <citation type="submission" date="2016-10" db="EMBL/GenBank/DDBJ databases">
        <authorList>
            <person name="Varghese N."/>
            <person name="Submissions S."/>
        </authorList>
    </citation>
    <scope>NUCLEOTIDE SEQUENCE [LARGE SCALE GENOMIC DNA]</scope>
    <source>
        <strain evidence="4">DSM 13327</strain>
    </source>
</reference>
<dbReference type="InterPro" id="IPR029044">
    <property type="entry name" value="Nucleotide-diphossugar_trans"/>
</dbReference>
<organism evidence="3 4">
    <name type="scientific">Pelosinus propionicus DSM 13327</name>
    <dbReference type="NCBI Taxonomy" id="1123291"/>
    <lineage>
        <taxon>Bacteria</taxon>
        <taxon>Bacillati</taxon>
        <taxon>Bacillota</taxon>
        <taxon>Negativicutes</taxon>
        <taxon>Selenomonadales</taxon>
        <taxon>Sporomusaceae</taxon>
        <taxon>Pelosinus</taxon>
    </lineage>
</organism>
<name>A0A1I4MQB9_9FIRM</name>
<keyword evidence="1" id="KW-0472">Membrane</keyword>
<dbReference type="AlphaFoldDB" id="A0A1I4MQB9"/>